<sequence>MSATFALLGLASLSGCATEDEHGDADLRMGYDLDCPRWRCGYNSAEVNGKSVRELRLDGQANADGVAIAGFLPPLGGLLGWELGVEGDSLVARGGLLGTSTLRGAQLVGSTILFDLGEGLSLPVLIAGYEEVEAWGAGDPIAAYSLVYLDLDGLGLQRSVCQGTLTDPLLASVVVLAGERYDEDTKTVVPDQDGWITLGCAGSASAKLALLGYGPHGDVDGEGTSATVAQRQATLKMITADYCGTGEAHTVDGVPLEWENRAGTVVPATLPPAGSLEAIWTEAGALCLDEPRLGDDVVLGCELPSCGDLTLDDGEWATYAVLD</sequence>
<comment type="caution">
    <text evidence="2">The sequence shown here is derived from an EMBL/GenBank/DDBJ whole genome shotgun (WGS) entry which is preliminary data.</text>
</comment>
<evidence type="ECO:0000313" key="3">
    <source>
        <dbReference type="Proteomes" id="UP000005801"/>
    </source>
</evidence>
<protein>
    <recommendedName>
        <fullName evidence="1">ADYC domain-containing protein</fullName>
    </recommendedName>
</protein>
<accession>A6G2N3</accession>
<reference evidence="2 3" key="1">
    <citation type="submission" date="2007-06" db="EMBL/GenBank/DDBJ databases">
        <authorList>
            <person name="Shimkets L."/>
            <person name="Ferriera S."/>
            <person name="Johnson J."/>
            <person name="Kravitz S."/>
            <person name="Beeson K."/>
            <person name="Sutton G."/>
            <person name="Rogers Y.-H."/>
            <person name="Friedman R."/>
            <person name="Frazier M."/>
            <person name="Venter J.C."/>
        </authorList>
    </citation>
    <scope>NUCLEOTIDE SEQUENCE [LARGE SCALE GENOMIC DNA]</scope>
    <source>
        <strain evidence="2 3">SIR-1</strain>
    </source>
</reference>
<dbReference type="AlphaFoldDB" id="A6G2N3"/>
<gene>
    <name evidence="2" type="ORF">PPSIR1_23051</name>
</gene>
<name>A6G2N3_9BACT</name>
<dbReference type="Proteomes" id="UP000005801">
    <property type="component" value="Unassembled WGS sequence"/>
</dbReference>
<proteinExistence type="predicted"/>
<dbReference type="InterPro" id="IPR045426">
    <property type="entry name" value="ADYC"/>
</dbReference>
<dbReference type="EMBL" id="ABCS01000015">
    <property type="protein sequence ID" value="EDM79970.1"/>
    <property type="molecule type" value="Genomic_DNA"/>
</dbReference>
<evidence type="ECO:0000313" key="2">
    <source>
        <dbReference type="EMBL" id="EDM79970.1"/>
    </source>
</evidence>
<organism evidence="2 3">
    <name type="scientific">Plesiocystis pacifica SIR-1</name>
    <dbReference type="NCBI Taxonomy" id="391625"/>
    <lineage>
        <taxon>Bacteria</taxon>
        <taxon>Pseudomonadati</taxon>
        <taxon>Myxococcota</taxon>
        <taxon>Polyangia</taxon>
        <taxon>Nannocystales</taxon>
        <taxon>Nannocystaceae</taxon>
        <taxon>Plesiocystis</taxon>
    </lineage>
</organism>
<feature type="domain" description="ADYC" evidence="1">
    <location>
        <begin position="104"/>
        <end position="293"/>
    </location>
</feature>
<keyword evidence="3" id="KW-1185">Reference proteome</keyword>
<dbReference type="STRING" id="391625.PPSIR1_23051"/>
<dbReference type="Pfam" id="PF20032">
    <property type="entry name" value="ADYC"/>
    <property type="match status" value="1"/>
</dbReference>
<evidence type="ECO:0000259" key="1">
    <source>
        <dbReference type="Pfam" id="PF20032"/>
    </source>
</evidence>